<organism evidence="2 3">
    <name type="scientific">Aphanizomenon flos-aquae LD13</name>
    <dbReference type="NCBI Taxonomy" id="1710894"/>
    <lineage>
        <taxon>Bacteria</taxon>
        <taxon>Bacillati</taxon>
        <taxon>Cyanobacteriota</taxon>
        <taxon>Cyanophyceae</taxon>
        <taxon>Nostocales</taxon>
        <taxon>Aphanizomenonaceae</taxon>
        <taxon>Aphanizomenon</taxon>
    </lineage>
</organism>
<dbReference type="GO" id="GO:0043565">
    <property type="term" value="F:sequence-specific DNA binding"/>
    <property type="evidence" value="ECO:0007669"/>
    <property type="project" value="TreeGrafter"/>
</dbReference>
<dbReference type="EMBL" id="LJOY01000024">
    <property type="protein sequence ID" value="OBQ25661.1"/>
    <property type="molecule type" value="Genomic_DNA"/>
</dbReference>
<dbReference type="InterPro" id="IPR052715">
    <property type="entry name" value="RAYT_transposase"/>
</dbReference>
<dbReference type="InterPro" id="IPR036515">
    <property type="entry name" value="Transposase_17_sf"/>
</dbReference>
<proteinExistence type="predicted"/>
<dbReference type="SUPFAM" id="SSF143422">
    <property type="entry name" value="Transposase IS200-like"/>
    <property type="match status" value="1"/>
</dbReference>
<dbReference type="STRING" id="1803587.GCA_001593825_01957"/>
<dbReference type="PANTHER" id="PTHR36966">
    <property type="entry name" value="REP-ASSOCIATED TYROSINE TRANSPOSASE"/>
    <property type="match status" value="1"/>
</dbReference>
<protein>
    <submittedName>
        <fullName evidence="2">Transposase</fullName>
    </submittedName>
</protein>
<dbReference type="AlphaFoldDB" id="A0A1B7VXG7"/>
<dbReference type="PANTHER" id="PTHR36966:SF1">
    <property type="entry name" value="REP-ASSOCIATED TYROSINE TRANSPOSASE"/>
    <property type="match status" value="1"/>
</dbReference>
<dbReference type="GO" id="GO:0006313">
    <property type="term" value="P:DNA transposition"/>
    <property type="evidence" value="ECO:0007669"/>
    <property type="project" value="InterPro"/>
</dbReference>
<evidence type="ECO:0000313" key="3">
    <source>
        <dbReference type="Proteomes" id="UP000092382"/>
    </source>
</evidence>
<accession>A0A1B7VXG7</accession>
<dbReference type="Proteomes" id="UP000092382">
    <property type="component" value="Unassembled WGS sequence"/>
</dbReference>
<dbReference type="PATRIC" id="fig|1710894.3.peg.3700"/>
<dbReference type="GO" id="GO:0004803">
    <property type="term" value="F:transposase activity"/>
    <property type="evidence" value="ECO:0007669"/>
    <property type="project" value="InterPro"/>
</dbReference>
<evidence type="ECO:0000259" key="1">
    <source>
        <dbReference type="SMART" id="SM01321"/>
    </source>
</evidence>
<comment type="caution">
    <text evidence="2">The sequence shown here is derived from an EMBL/GenBank/DDBJ whole genome shotgun (WGS) entry which is preliminary data.</text>
</comment>
<gene>
    <name evidence="2" type="ORF">AN481_08945</name>
</gene>
<sequence>MTYNPDIHKRQSIRLKGYDYSQSGLYFITICCYQRECLFGNIINSQIILNDFGQLIKEEWLKSAEIRKEIELDDFVIMPNHFHAIVIINQEINSDFMKNDVDFQDNNVGANGRSPLQQIQSSRPKISMKPKSISSLIAGFKSATTKKINIIRNTPQNPVWQGNYYDHIIRNDESLARIREYVQNNPLSWENDQLHPNNPSKW</sequence>
<dbReference type="SMART" id="SM01321">
    <property type="entry name" value="Y1_Tnp"/>
    <property type="match status" value="1"/>
</dbReference>
<reference evidence="2 3" key="1">
    <citation type="submission" date="2015-09" db="EMBL/GenBank/DDBJ databases">
        <title>Whole genome shotgun sequence assembly of Aphanizomenon flos-aquae UKL13.</title>
        <authorList>
            <person name="Driscoll C."/>
        </authorList>
    </citation>
    <scope>NUCLEOTIDE SEQUENCE [LARGE SCALE GENOMIC DNA]</scope>
    <source>
        <strain evidence="2">MDT13</strain>
    </source>
</reference>
<name>A0A1B7VXG7_APHFL</name>
<dbReference type="Gene3D" id="3.30.70.1290">
    <property type="entry name" value="Transposase IS200-like"/>
    <property type="match status" value="1"/>
</dbReference>
<evidence type="ECO:0000313" key="2">
    <source>
        <dbReference type="EMBL" id="OBQ25661.1"/>
    </source>
</evidence>
<feature type="domain" description="Transposase IS200-like" evidence="1">
    <location>
        <begin position="21"/>
        <end position="185"/>
    </location>
</feature>
<dbReference type="InterPro" id="IPR002686">
    <property type="entry name" value="Transposase_17"/>
</dbReference>